<evidence type="ECO:0000313" key="1">
    <source>
        <dbReference type="EMBL" id="CAA2107847.1"/>
    </source>
</evidence>
<gene>
    <name evidence="1" type="ORF">VVAX_04440</name>
</gene>
<proteinExistence type="predicted"/>
<dbReference type="SUPFAM" id="SSF63829">
    <property type="entry name" value="Calcium-dependent phosphotriesterase"/>
    <property type="match status" value="1"/>
</dbReference>
<name>A0A679JAE1_VARPD</name>
<accession>A0A679JAE1</accession>
<protein>
    <submittedName>
        <fullName evidence="1">Uncharacterized protein</fullName>
    </submittedName>
</protein>
<dbReference type="EMBL" id="LR743507">
    <property type="protein sequence ID" value="CAA2107847.1"/>
    <property type="molecule type" value="Genomic_DNA"/>
</dbReference>
<sequence>MITQAEYDKCLRGYQITDCAVRSQGYFHFIARNIEESAEASPISEARVSKREIGYYGDEPAGARMGWQGFENFESTFVGAAALPVDQVVCVDTGGMVFVRGGGSSDFESPIPKRREGPRRGAVQRIRMVHGQLYVVGSGHTVCRRRGLDDWESLALDLPLETRADADDADRSANMAFEDIDGFSASDLYAVAGRGRVWHCDGSRWTQLAFPSNMLMHSVCCAGDGQVYIGAQSGSVFRGRGQEWTLVHRGDMTLPFKDIVWHAGKVWATSDHGLWQIDGNTVTRLELPSEITVCAGNLSAAGGMLLMAGMHGAAFHDGAAWHAIFNRNEMEP</sequence>
<reference evidence="1" key="1">
    <citation type="submission" date="2019-12" db="EMBL/GenBank/DDBJ databases">
        <authorList>
            <person name="Cremers G."/>
        </authorList>
    </citation>
    <scope>NUCLEOTIDE SEQUENCE</scope>
    <source>
        <strain evidence="1">Vvax</strain>
    </source>
</reference>
<dbReference type="RefSeq" id="WP_339091979.1">
    <property type="nucleotide sequence ID" value="NZ_LR743507.1"/>
</dbReference>
<organism evidence="1">
    <name type="scientific">Variovorax paradoxus</name>
    <dbReference type="NCBI Taxonomy" id="34073"/>
    <lineage>
        <taxon>Bacteria</taxon>
        <taxon>Pseudomonadati</taxon>
        <taxon>Pseudomonadota</taxon>
        <taxon>Betaproteobacteria</taxon>
        <taxon>Burkholderiales</taxon>
        <taxon>Comamonadaceae</taxon>
        <taxon>Variovorax</taxon>
    </lineage>
</organism>
<dbReference type="AlphaFoldDB" id="A0A679JAE1"/>